<organism evidence="1 2">
    <name type="scientific">Trema orientale</name>
    <name type="common">Charcoal tree</name>
    <name type="synonym">Celtis orientalis</name>
    <dbReference type="NCBI Taxonomy" id="63057"/>
    <lineage>
        <taxon>Eukaryota</taxon>
        <taxon>Viridiplantae</taxon>
        <taxon>Streptophyta</taxon>
        <taxon>Embryophyta</taxon>
        <taxon>Tracheophyta</taxon>
        <taxon>Spermatophyta</taxon>
        <taxon>Magnoliopsida</taxon>
        <taxon>eudicotyledons</taxon>
        <taxon>Gunneridae</taxon>
        <taxon>Pentapetalae</taxon>
        <taxon>rosids</taxon>
        <taxon>fabids</taxon>
        <taxon>Rosales</taxon>
        <taxon>Cannabaceae</taxon>
        <taxon>Trema</taxon>
    </lineage>
</organism>
<sequence length="101" mass="11248">MKTAENGKCTRVYLKLPRQIANSCGRKRSEVLKRAILMNPRILLLDEATSAIWLDAQKTVLLIAHGLSTVKMTDIVAVVYEGQIVETGTHQDQLLSKDDNV</sequence>
<dbReference type="SUPFAM" id="SSF52540">
    <property type="entry name" value="P-loop containing nucleoside triphosphate hydrolases"/>
    <property type="match status" value="1"/>
</dbReference>
<keyword evidence="2" id="KW-1185">Reference proteome</keyword>
<dbReference type="AlphaFoldDB" id="A0A2P5F4I9"/>
<dbReference type="GO" id="GO:0042626">
    <property type="term" value="F:ATPase-coupled transmembrane transporter activity"/>
    <property type="evidence" value="ECO:0007669"/>
    <property type="project" value="TreeGrafter"/>
</dbReference>
<dbReference type="Proteomes" id="UP000237000">
    <property type="component" value="Unassembled WGS sequence"/>
</dbReference>
<dbReference type="PANTHER" id="PTHR24222">
    <property type="entry name" value="ABC TRANSPORTER B FAMILY"/>
    <property type="match status" value="1"/>
</dbReference>
<evidence type="ECO:0000313" key="1">
    <source>
        <dbReference type="EMBL" id="PON92723.1"/>
    </source>
</evidence>
<dbReference type="OrthoDB" id="1164152at2759"/>
<proteinExistence type="predicted"/>
<evidence type="ECO:0000313" key="2">
    <source>
        <dbReference type="Proteomes" id="UP000237000"/>
    </source>
</evidence>
<dbReference type="STRING" id="63057.A0A2P5F4I9"/>
<name>A0A2P5F4I9_TREOI</name>
<dbReference type="PANTHER" id="PTHR24222:SF76">
    <property type="entry name" value="MYCOBACTIN IMPORT ATP-BINDING_PERMEASE PROTEIN IRTB"/>
    <property type="match status" value="1"/>
</dbReference>
<dbReference type="InParanoid" id="A0A2P5F4I9"/>
<comment type="caution">
    <text evidence="1">The sequence shown here is derived from an EMBL/GenBank/DDBJ whole genome shotgun (WGS) entry which is preliminary data.</text>
</comment>
<keyword evidence="1" id="KW-0378">Hydrolase</keyword>
<dbReference type="GO" id="GO:0005886">
    <property type="term" value="C:plasma membrane"/>
    <property type="evidence" value="ECO:0007669"/>
    <property type="project" value="TreeGrafter"/>
</dbReference>
<accession>A0A2P5F4I9</accession>
<dbReference type="Gene3D" id="3.40.50.300">
    <property type="entry name" value="P-loop containing nucleotide triphosphate hydrolases"/>
    <property type="match status" value="1"/>
</dbReference>
<dbReference type="InterPro" id="IPR027417">
    <property type="entry name" value="P-loop_NTPase"/>
</dbReference>
<gene>
    <name evidence="1" type="ORF">TorRG33x02_115830</name>
</gene>
<dbReference type="GO" id="GO:0016787">
    <property type="term" value="F:hydrolase activity"/>
    <property type="evidence" value="ECO:0007669"/>
    <property type="project" value="UniProtKB-KW"/>
</dbReference>
<dbReference type="InterPro" id="IPR039421">
    <property type="entry name" value="Type_1_exporter"/>
</dbReference>
<protein>
    <submittedName>
        <fullName evidence="1">P-loop containing nucleoside triphosphate hydrolase</fullName>
    </submittedName>
</protein>
<reference evidence="2" key="1">
    <citation type="submission" date="2016-06" db="EMBL/GenBank/DDBJ databases">
        <title>Parallel loss of symbiosis genes in relatives of nitrogen-fixing non-legume Parasponia.</title>
        <authorList>
            <person name="Van Velzen R."/>
            <person name="Holmer R."/>
            <person name="Bu F."/>
            <person name="Rutten L."/>
            <person name="Van Zeijl A."/>
            <person name="Liu W."/>
            <person name="Santuari L."/>
            <person name="Cao Q."/>
            <person name="Sharma T."/>
            <person name="Shen D."/>
            <person name="Roswanjaya Y."/>
            <person name="Wardhani T."/>
            <person name="Kalhor M.S."/>
            <person name="Jansen J."/>
            <person name="Van den Hoogen J."/>
            <person name="Gungor B."/>
            <person name="Hartog M."/>
            <person name="Hontelez J."/>
            <person name="Verver J."/>
            <person name="Yang W.-C."/>
            <person name="Schijlen E."/>
            <person name="Repin R."/>
            <person name="Schilthuizen M."/>
            <person name="Schranz E."/>
            <person name="Heidstra R."/>
            <person name="Miyata K."/>
            <person name="Fedorova E."/>
            <person name="Kohlen W."/>
            <person name="Bisseling T."/>
            <person name="Smit S."/>
            <person name="Geurts R."/>
        </authorList>
    </citation>
    <scope>NUCLEOTIDE SEQUENCE [LARGE SCALE GENOMIC DNA]</scope>
    <source>
        <strain evidence="2">cv. RG33-2</strain>
    </source>
</reference>
<dbReference type="EMBL" id="JXTC01000063">
    <property type="protein sequence ID" value="PON92723.1"/>
    <property type="molecule type" value="Genomic_DNA"/>
</dbReference>